<feature type="domain" description="RING-type" evidence="16">
    <location>
        <begin position="107"/>
        <end position="149"/>
    </location>
</feature>
<dbReference type="Proteomes" id="UP000796880">
    <property type="component" value="Unassembled WGS sequence"/>
</dbReference>
<keyword evidence="18" id="KW-1185">Reference proteome</keyword>
<dbReference type="SUPFAM" id="SSF57850">
    <property type="entry name" value="RING/U-box"/>
    <property type="match status" value="1"/>
</dbReference>
<keyword evidence="5" id="KW-0808">Transferase</keyword>
<evidence type="ECO:0000256" key="4">
    <source>
        <dbReference type="ARBA" id="ARBA00012483"/>
    </source>
</evidence>
<dbReference type="SMART" id="SM00184">
    <property type="entry name" value="RING"/>
    <property type="match status" value="1"/>
</dbReference>
<evidence type="ECO:0000313" key="18">
    <source>
        <dbReference type="Proteomes" id="UP000796880"/>
    </source>
</evidence>
<name>A0A8K0E7K0_9ROSA</name>
<reference evidence="17" key="1">
    <citation type="submission" date="2020-03" db="EMBL/GenBank/DDBJ databases">
        <title>A high-quality chromosome-level genome assembly of a woody plant with both climbing and erect habits, Rhamnella rubrinervis.</title>
        <authorList>
            <person name="Lu Z."/>
            <person name="Yang Y."/>
            <person name="Zhu X."/>
            <person name="Sun Y."/>
        </authorList>
    </citation>
    <scope>NUCLEOTIDE SEQUENCE</scope>
    <source>
        <strain evidence="17">BYM</strain>
        <tissue evidence="17">Leaf</tissue>
    </source>
</reference>
<dbReference type="InterPro" id="IPR013083">
    <property type="entry name" value="Znf_RING/FYVE/PHD"/>
</dbReference>
<organism evidence="17 18">
    <name type="scientific">Rhamnella rubrinervis</name>
    <dbReference type="NCBI Taxonomy" id="2594499"/>
    <lineage>
        <taxon>Eukaryota</taxon>
        <taxon>Viridiplantae</taxon>
        <taxon>Streptophyta</taxon>
        <taxon>Embryophyta</taxon>
        <taxon>Tracheophyta</taxon>
        <taxon>Spermatophyta</taxon>
        <taxon>Magnoliopsida</taxon>
        <taxon>eudicotyledons</taxon>
        <taxon>Gunneridae</taxon>
        <taxon>Pentapetalae</taxon>
        <taxon>rosids</taxon>
        <taxon>fabids</taxon>
        <taxon>Rosales</taxon>
        <taxon>Rhamnaceae</taxon>
        <taxon>rhamnoid group</taxon>
        <taxon>Rhamneae</taxon>
        <taxon>Rhamnella</taxon>
    </lineage>
</organism>
<evidence type="ECO:0000256" key="1">
    <source>
        <dbReference type="ARBA" id="ARBA00000900"/>
    </source>
</evidence>
<evidence type="ECO:0000256" key="2">
    <source>
        <dbReference type="ARBA" id="ARBA00004167"/>
    </source>
</evidence>
<accession>A0A8K0E7K0</accession>
<dbReference type="Pfam" id="PF13639">
    <property type="entry name" value="zf-RING_2"/>
    <property type="match status" value="1"/>
</dbReference>
<evidence type="ECO:0000256" key="7">
    <source>
        <dbReference type="ARBA" id="ARBA00022723"/>
    </source>
</evidence>
<evidence type="ECO:0000256" key="15">
    <source>
        <dbReference type="SAM" id="Phobius"/>
    </source>
</evidence>
<dbReference type="AlphaFoldDB" id="A0A8K0E7K0"/>
<evidence type="ECO:0000313" key="17">
    <source>
        <dbReference type="EMBL" id="KAF3440954.1"/>
    </source>
</evidence>
<evidence type="ECO:0000256" key="12">
    <source>
        <dbReference type="ARBA" id="ARBA00023136"/>
    </source>
</evidence>
<dbReference type="GO" id="GO:0016567">
    <property type="term" value="P:protein ubiquitination"/>
    <property type="evidence" value="ECO:0007669"/>
    <property type="project" value="InterPro"/>
</dbReference>
<dbReference type="PANTHER" id="PTHR46913:SF23">
    <property type="entry name" value="E3 UBIQUITIN-PROTEIN LIGASE RHA4A-RELATED"/>
    <property type="match status" value="1"/>
</dbReference>
<keyword evidence="6 15" id="KW-0812">Transmembrane</keyword>
<evidence type="ECO:0000256" key="8">
    <source>
        <dbReference type="ARBA" id="ARBA00022771"/>
    </source>
</evidence>
<evidence type="ECO:0000256" key="3">
    <source>
        <dbReference type="ARBA" id="ARBA00004906"/>
    </source>
</evidence>
<keyword evidence="11 15" id="KW-1133">Transmembrane helix</keyword>
<dbReference type="GO" id="GO:0008270">
    <property type="term" value="F:zinc ion binding"/>
    <property type="evidence" value="ECO:0007669"/>
    <property type="project" value="UniProtKB-KW"/>
</dbReference>
<evidence type="ECO:0000256" key="6">
    <source>
        <dbReference type="ARBA" id="ARBA00022692"/>
    </source>
</evidence>
<dbReference type="OrthoDB" id="8062037at2759"/>
<gene>
    <name evidence="17" type="ORF">FNV43_RR19240</name>
</gene>
<dbReference type="InterPro" id="IPR001841">
    <property type="entry name" value="Znf_RING"/>
</dbReference>
<dbReference type="InterPro" id="IPR044600">
    <property type="entry name" value="ATL1/ATL16-like"/>
</dbReference>
<sequence length="291" mass="32772">MSYNHLDPPGCCEDSTDAASNPKSSELKVYQFFMFCVPIFFTFVLLFLFYLFYLRPRRVNWSSLGMRTSSQIDEDISRVELGLKKEVREMLPVIVYKESFSVRDTLCSVCLGDFQAEDRLQQIPACGHTFHINCIDSWLANHATCPLCRLSLLASAKSPTELTGGVHVEVGHGTSVVEDNSETSLQHRCEACEDFSATKTRDPKTLQNNAEEDPRSSHCVDCETEVRDTRDETIVHHHSTGFSGKNLISSAYSIPSDNIFPSSIFLNGEHGLLSSFFMHTMLFDLVISFQL</sequence>
<evidence type="ECO:0000256" key="13">
    <source>
        <dbReference type="ARBA" id="ARBA00024209"/>
    </source>
</evidence>
<comment type="pathway">
    <text evidence="3">Protein modification; protein ubiquitination.</text>
</comment>
<dbReference type="GO" id="GO:0016020">
    <property type="term" value="C:membrane"/>
    <property type="evidence" value="ECO:0007669"/>
    <property type="project" value="UniProtKB-SubCell"/>
</dbReference>
<evidence type="ECO:0000256" key="5">
    <source>
        <dbReference type="ARBA" id="ARBA00022679"/>
    </source>
</evidence>
<dbReference type="EMBL" id="VOIH02000008">
    <property type="protein sequence ID" value="KAF3440954.1"/>
    <property type="molecule type" value="Genomic_DNA"/>
</dbReference>
<comment type="similarity">
    <text evidence="13">Belongs to the RING-type zinc finger family. ATL subfamily.</text>
</comment>
<dbReference type="CDD" id="cd16461">
    <property type="entry name" value="RING-H2_EL5-like"/>
    <property type="match status" value="1"/>
</dbReference>
<evidence type="ECO:0000256" key="11">
    <source>
        <dbReference type="ARBA" id="ARBA00022989"/>
    </source>
</evidence>
<dbReference type="EC" id="2.3.2.27" evidence="4"/>
<proteinExistence type="inferred from homology"/>
<keyword evidence="8 14" id="KW-0863">Zinc-finger</keyword>
<comment type="caution">
    <text evidence="17">The sequence shown here is derived from an EMBL/GenBank/DDBJ whole genome shotgun (WGS) entry which is preliminary data.</text>
</comment>
<comment type="catalytic activity">
    <reaction evidence="1">
        <text>S-ubiquitinyl-[E2 ubiquitin-conjugating enzyme]-L-cysteine + [acceptor protein]-L-lysine = [E2 ubiquitin-conjugating enzyme]-L-cysteine + N(6)-ubiquitinyl-[acceptor protein]-L-lysine.</text>
        <dbReference type="EC" id="2.3.2.27"/>
    </reaction>
</comment>
<dbReference type="FunFam" id="3.30.40.10:FF:000503">
    <property type="entry name" value="RING-H2 finger protein ATL7"/>
    <property type="match status" value="1"/>
</dbReference>
<dbReference type="Gene3D" id="3.30.40.10">
    <property type="entry name" value="Zinc/RING finger domain, C3HC4 (zinc finger)"/>
    <property type="match status" value="1"/>
</dbReference>
<keyword evidence="10" id="KW-0862">Zinc</keyword>
<keyword evidence="7" id="KW-0479">Metal-binding</keyword>
<comment type="subcellular location">
    <subcellularLocation>
        <location evidence="2">Membrane</location>
        <topology evidence="2">Single-pass membrane protein</topology>
    </subcellularLocation>
</comment>
<evidence type="ECO:0000256" key="10">
    <source>
        <dbReference type="ARBA" id="ARBA00022833"/>
    </source>
</evidence>
<protein>
    <recommendedName>
        <fullName evidence="4">RING-type E3 ubiquitin transferase</fullName>
        <ecNumber evidence="4">2.3.2.27</ecNumber>
    </recommendedName>
</protein>
<evidence type="ECO:0000256" key="9">
    <source>
        <dbReference type="ARBA" id="ARBA00022786"/>
    </source>
</evidence>
<dbReference type="GO" id="GO:0061630">
    <property type="term" value="F:ubiquitin protein ligase activity"/>
    <property type="evidence" value="ECO:0007669"/>
    <property type="project" value="UniProtKB-EC"/>
</dbReference>
<evidence type="ECO:0000259" key="16">
    <source>
        <dbReference type="PROSITE" id="PS50089"/>
    </source>
</evidence>
<keyword evidence="9" id="KW-0833">Ubl conjugation pathway</keyword>
<keyword evidence="12 15" id="KW-0472">Membrane</keyword>
<feature type="transmembrane region" description="Helical" evidence="15">
    <location>
        <begin position="32"/>
        <end position="53"/>
    </location>
</feature>
<dbReference type="PROSITE" id="PS50089">
    <property type="entry name" value="ZF_RING_2"/>
    <property type="match status" value="1"/>
</dbReference>
<dbReference type="PANTHER" id="PTHR46913">
    <property type="entry name" value="RING-H2 FINGER PROTEIN ATL16"/>
    <property type="match status" value="1"/>
</dbReference>
<evidence type="ECO:0000256" key="14">
    <source>
        <dbReference type="PROSITE-ProRule" id="PRU00175"/>
    </source>
</evidence>